<evidence type="ECO:0000313" key="4">
    <source>
        <dbReference type="Proteomes" id="UP001295423"/>
    </source>
</evidence>
<proteinExistence type="predicted"/>
<feature type="region of interest" description="Disordered" evidence="2">
    <location>
        <begin position="97"/>
        <end position="136"/>
    </location>
</feature>
<organism evidence="3 4">
    <name type="scientific">Cylindrotheca closterium</name>
    <dbReference type="NCBI Taxonomy" id="2856"/>
    <lineage>
        <taxon>Eukaryota</taxon>
        <taxon>Sar</taxon>
        <taxon>Stramenopiles</taxon>
        <taxon>Ochrophyta</taxon>
        <taxon>Bacillariophyta</taxon>
        <taxon>Bacillariophyceae</taxon>
        <taxon>Bacillariophycidae</taxon>
        <taxon>Bacillariales</taxon>
        <taxon>Bacillariaceae</taxon>
        <taxon>Cylindrotheca</taxon>
    </lineage>
</organism>
<evidence type="ECO:0000256" key="1">
    <source>
        <dbReference type="SAM" id="Coils"/>
    </source>
</evidence>
<feature type="compositionally biased region" description="Low complexity" evidence="2">
    <location>
        <begin position="122"/>
        <end position="135"/>
    </location>
</feature>
<feature type="region of interest" description="Disordered" evidence="2">
    <location>
        <begin position="160"/>
        <end position="183"/>
    </location>
</feature>
<feature type="coiled-coil region" evidence="1">
    <location>
        <begin position="5"/>
        <end position="71"/>
    </location>
</feature>
<protein>
    <submittedName>
        <fullName evidence="3">Uncharacterized protein</fullName>
    </submittedName>
</protein>
<reference evidence="3" key="1">
    <citation type="submission" date="2023-08" db="EMBL/GenBank/DDBJ databases">
        <authorList>
            <person name="Audoor S."/>
            <person name="Bilcke G."/>
        </authorList>
    </citation>
    <scope>NUCLEOTIDE SEQUENCE</scope>
</reference>
<evidence type="ECO:0000256" key="2">
    <source>
        <dbReference type="SAM" id="MobiDB-lite"/>
    </source>
</evidence>
<dbReference type="AlphaFoldDB" id="A0AAD2CRL4"/>
<keyword evidence="1" id="KW-0175">Coiled coil</keyword>
<sequence length="346" mass="39145">MSPSENEYEETIANLKQEKEDLEKQVSMLNERNRNQAMLLKRLDSARQTDRTEYEAQILELKEALSQERIKTRRAANFQNGPWSPSASQRSVMAPITSPRQTTQSEGDPRQVSLDDRKSWKDSTGSLTSSGSDRLGNTAQVQSALLGAAMKQKQRKQNKGGFWSLFGNDNHNEDTESESAKRDAAILKNNEESRTSILTKEIMQALEENKRVIVEREEELSAREEVQRVKEEAIRKNQQRRMSEKMSSSFGLLSFGSDNIDEDGDNVRAPTTPDQVNMMNISKLRDSDLLDVDTLRRLIADRTAGMKEEDMTDKTSIVVGREEKEDGSESEYDPEGDDELTAAAED</sequence>
<comment type="caution">
    <text evidence="3">The sequence shown here is derived from an EMBL/GenBank/DDBJ whole genome shotgun (WGS) entry which is preliminary data.</text>
</comment>
<feature type="compositionally biased region" description="Acidic residues" evidence="2">
    <location>
        <begin position="325"/>
        <end position="346"/>
    </location>
</feature>
<feature type="compositionally biased region" description="Basic and acidic residues" evidence="2">
    <location>
        <begin position="107"/>
        <end position="121"/>
    </location>
</feature>
<feature type="compositionally biased region" description="Basic and acidic residues" evidence="2">
    <location>
        <begin position="170"/>
        <end position="183"/>
    </location>
</feature>
<dbReference type="Proteomes" id="UP001295423">
    <property type="component" value="Unassembled WGS sequence"/>
</dbReference>
<dbReference type="EMBL" id="CAKOGP040001001">
    <property type="protein sequence ID" value="CAJ1941071.1"/>
    <property type="molecule type" value="Genomic_DNA"/>
</dbReference>
<name>A0AAD2CRL4_9STRA</name>
<evidence type="ECO:0000313" key="3">
    <source>
        <dbReference type="EMBL" id="CAJ1941071.1"/>
    </source>
</evidence>
<gene>
    <name evidence="3" type="ORF">CYCCA115_LOCUS7338</name>
</gene>
<feature type="region of interest" description="Disordered" evidence="2">
    <location>
        <begin position="305"/>
        <end position="346"/>
    </location>
</feature>
<accession>A0AAD2CRL4</accession>
<keyword evidence="4" id="KW-1185">Reference proteome</keyword>